<keyword evidence="2 5" id="KW-0812">Transmembrane</keyword>
<name>A0AAJ1MJK9_9SPIO</name>
<dbReference type="GO" id="GO:0065002">
    <property type="term" value="P:intracellular protein transmembrane transport"/>
    <property type="evidence" value="ECO:0007669"/>
    <property type="project" value="TreeGrafter"/>
</dbReference>
<feature type="transmembrane region" description="Helical" evidence="5">
    <location>
        <begin position="166"/>
        <end position="191"/>
    </location>
</feature>
<comment type="function">
    <text evidence="5">Part of the twin-arginine translocation (Tat) system that transports large folded proteins containing a characteristic twin-arginine motif in their signal peptide across membranes.</text>
</comment>
<sequence>MSTAESIETKEAVMPLLSHLNELRRCLVISGIALFAGFITALLLYDFIMDFLFAPLLQLTTSSDGEVLFINTIAEGFLVRLKISALAGFVLSLPVHVFNILRFIFPGLLKKEKQIISAALISSFILITGSFYYSYYTIIPVSIAFLTGKGFIPENTGMLLSLSGNIFYILQFMLMAVIVFQLPIVLEMLMILNIVKRNTLFKLGKYLVVVFFILSALISPPDFVSQVGLALPMTALFYLTILVAKIFKFGEE</sequence>
<evidence type="ECO:0000313" key="6">
    <source>
        <dbReference type="EMBL" id="MDC7227628.1"/>
    </source>
</evidence>
<evidence type="ECO:0000313" key="7">
    <source>
        <dbReference type="Proteomes" id="UP001221217"/>
    </source>
</evidence>
<reference evidence="6 7" key="1">
    <citation type="submission" date="2022-12" db="EMBL/GenBank/DDBJ databases">
        <title>Metagenome assembled genome from gulf of manar.</title>
        <authorList>
            <person name="Kohli P."/>
            <person name="Pk S."/>
            <person name="Venkata Ramana C."/>
            <person name="Sasikala C."/>
        </authorList>
    </citation>
    <scope>NUCLEOTIDE SEQUENCE [LARGE SCALE GENOMIC DNA]</scope>
    <source>
        <strain evidence="6">JB008</strain>
    </source>
</reference>
<dbReference type="GO" id="GO:0009977">
    <property type="term" value="F:proton motive force dependent protein transmembrane transporter activity"/>
    <property type="evidence" value="ECO:0007669"/>
    <property type="project" value="TreeGrafter"/>
</dbReference>
<dbReference type="PANTHER" id="PTHR30371">
    <property type="entry name" value="SEC-INDEPENDENT PROTEIN TRANSLOCASE PROTEIN TATC"/>
    <property type="match status" value="1"/>
</dbReference>
<gene>
    <name evidence="5" type="primary">tatC</name>
    <name evidence="6" type="ORF">PQJ61_12760</name>
</gene>
<dbReference type="GO" id="GO:0033281">
    <property type="term" value="C:TAT protein transport complex"/>
    <property type="evidence" value="ECO:0007669"/>
    <property type="project" value="UniProtKB-UniRule"/>
</dbReference>
<dbReference type="PRINTS" id="PR01840">
    <property type="entry name" value="TATCFAMILY"/>
</dbReference>
<feature type="transmembrane region" description="Helical" evidence="5">
    <location>
        <begin position="203"/>
        <end position="221"/>
    </location>
</feature>
<evidence type="ECO:0000256" key="2">
    <source>
        <dbReference type="ARBA" id="ARBA00022692"/>
    </source>
</evidence>
<proteinExistence type="inferred from homology"/>
<dbReference type="InterPro" id="IPR002033">
    <property type="entry name" value="TatC"/>
</dbReference>
<keyword evidence="5" id="KW-0653">Protein transport</keyword>
<dbReference type="PANTHER" id="PTHR30371:SF0">
    <property type="entry name" value="SEC-INDEPENDENT PROTEIN TRANSLOCASE PROTEIN TATC, CHLOROPLASTIC-RELATED"/>
    <property type="match status" value="1"/>
</dbReference>
<organism evidence="6 7">
    <name type="scientific">Candidatus Thalassospirochaeta sargassi</name>
    <dbReference type="NCBI Taxonomy" id="3119039"/>
    <lineage>
        <taxon>Bacteria</taxon>
        <taxon>Pseudomonadati</taxon>
        <taxon>Spirochaetota</taxon>
        <taxon>Spirochaetia</taxon>
        <taxon>Spirochaetales</taxon>
        <taxon>Spirochaetaceae</taxon>
        <taxon>Candidatus Thalassospirochaeta</taxon>
    </lineage>
</organism>
<keyword evidence="4 5" id="KW-0472">Membrane</keyword>
<dbReference type="Pfam" id="PF00902">
    <property type="entry name" value="TatC"/>
    <property type="match status" value="1"/>
</dbReference>
<evidence type="ECO:0000256" key="4">
    <source>
        <dbReference type="ARBA" id="ARBA00023136"/>
    </source>
</evidence>
<feature type="transmembrane region" description="Helical" evidence="5">
    <location>
        <begin position="117"/>
        <end position="146"/>
    </location>
</feature>
<comment type="subunit">
    <text evidence="5">Forms a complex with TatA.</text>
</comment>
<keyword evidence="5" id="KW-0811">Translocation</keyword>
<evidence type="ECO:0000256" key="1">
    <source>
        <dbReference type="ARBA" id="ARBA00004141"/>
    </source>
</evidence>
<feature type="transmembrane region" description="Helical" evidence="5">
    <location>
        <begin position="26"/>
        <end position="48"/>
    </location>
</feature>
<comment type="subcellular location">
    <subcellularLocation>
        <location evidence="5">Cell membrane</location>
        <topology evidence="5">Multi-pass membrane protein</topology>
    </subcellularLocation>
    <subcellularLocation>
        <location evidence="1">Membrane</location>
        <topology evidence="1">Multi-pass membrane protein</topology>
    </subcellularLocation>
</comment>
<dbReference type="AlphaFoldDB" id="A0AAJ1MJK9"/>
<dbReference type="GO" id="GO:0043953">
    <property type="term" value="P:protein transport by the Tat complex"/>
    <property type="evidence" value="ECO:0007669"/>
    <property type="project" value="UniProtKB-UniRule"/>
</dbReference>
<feature type="transmembrane region" description="Helical" evidence="5">
    <location>
        <begin position="83"/>
        <end position="105"/>
    </location>
</feature>
<dbReference type="HAMAP" id="MF_00902">
    <property type="entry name" value="TatC"/>
    <property type="match status" value="1"/>
</dbReference>
<comment type="similarity">
    <text evidence="5">Belongs to the TatC family.</text>
</comment>
<dbReference type="Proteomes" id="UP001221217">
    <property type="component" value="Unassembled WGS sequence"/>
</dbReference>
<keyword evidence="3 5" id="KW-1133">Transmembrane helix</keyword>
<dbReference type="EMBL" id="JAQQAL010000029">
    <property type="protein sequence ID" value="MDC7227628.1"/>
    <property type="molecule type" value="Genomic_DNA"/>
</dbReference>
<keyword evidence="5" id="KW-1003">Cell membrane</keyword>
<accession>A0AAJ1MJK9</accession>
<evidence type="ECO:0000256" key="5">
    <source>
        <dbReference type="HAMAP-Rule" id="MF_00902"/>
    </source>
</evidence>
<evidence type="ECO:0000256" key="3">
    <source>
        <dbReference type="ARBA" id="ARBA00022989"/>
    </source>
</evidence>
<keyword evidence="5" id="KW-0813">Transport</keyword>
<comment type="caution">
    <text evidence="6">The sequence shown here is derived from an EMBL/GenBank/DDBJ whole genome shotgun (WGS) entry which is preliminary data.</text>
</comment>
<protein>
    <recommendedName>
        <fullName evidence="5">Sec-independent protein translocase protein TatC</fullName>
    </recommendedName>
</protein>
<feature type="transmembrane region" description="Helical" evidence="5">
    <location>
        <begin position="227"/>
        <end position="247"/>
    </location>
</feature>